<proteinExistence type="inferred from homology"/>
<evidence type="ECO:0000256" key="10">
    <source>
        <dbReference type="RuleBase" id="RU004475"/>
    </source>
</evidence>
<evidence type="ECO:0000256" key="4">
    <source>
        <dbReference type="ARBA" id="ARBA00022692"/>
    </source>
</evidence>
<evidence type="ECO:0000256" key="6">
    <source>
        <dbReference type="ARBA" id="ARBA00022989"/>
    </source>
</evidence>
<dbReference type="Proteomes" id="UP000001554">
    <property type="component" value="Chromosome 12"/>
</dbReference>
<dbReference type="SUPFAM" id="SSF51735">
    <property type="entry name" value="NAD(P)-binding Rossmann-fold domains"/>
    <property type="match status" value="1"/>
</dbReference>
<evidence type="ECO:0000256" key="3">
    <source>
        <dbReference type="ARBA" id="ARBA00009219"/>
    </source>
</evidence>
<evidence type="ECO:0000256" key="5">
    <source>
        <dbReference type="ARBA" id="ARBA00022824"/>
    </source>
</evidence>
<feature type="domain" description="3-beta hydroxysteroid dehydrogenase/isomerase" evidence="11">
    <location>
        <begin position="8"/>
        <end position="289"/>
    </location>
</feature>
<dbReference type="OMA" id="RMLLINR"/>
<organism evidence="12 13">
    <name type="scientific">Branchiostoma floridae</name>
    <name type="common">Florida lancelet</name>
    <name type="synonym">Amphioxus</name>
    <dbReference type="NCBI Taxonomy" id="7739"/>
    <lineage>
        <taxon>Eukaryota</taxon>
        <taxon>Metazoa</taxon>
        <taxon>Chordata</taxon>
        <taxon>Cephalochordata</taxon>
        <taxon>Leptocardii</taxon>
        <taxon>Amphioxiformes</taxon>
        <taxon>Branchiostomatidae</taxon>
        <taxon>Branchiostoma</taxon>
    </lineage>
</organism>
<evidence type="ECO:0000256" key="7">
    <source>
        <dbReference type="ARBA" id="ARBA00023002"/>
    </source>
</evidence>
<keyword evidence="6" id="KW-1133">Transmembrane helix</keyword>
<evidence type="ECO:0000256" key="8">
    <source>
        <dbReference type="ARBA" id="ARBA00023128"/>
    </source>
</evidence>
<dbReference type="GO" id="GO:0031966">
    <property type="term" value="C:mitochondrial membrane"/>
    <property type="evidence" value="ECO:0007669"/>
    <property type="project" value="UniProtKB-SubCell"/>
</dbReference>
<dbReference type="KEGG" id="bfo:118427590"/>
<dbReference type="InterPro" id="IPR050177">
    <property type="entry name" value="Lipid_A_modif_metabolic_enz"/>
</dbReference>
<keyword evidence="9" id="KW-0472">Membrane</keyword>
<evidence type="ECO:0000256" key="9">
    <source>
        <dbReference type="ARBA" id="ARBA00023136"/>
    </source>
</evidence>
<comment type="subcellular location">
    <subcellularLocation>
        <location evidence="2">Endoplasmic reticulum membrane</location>
        <topology evidence="2">Single-pass membrane protein</topology>
    </subcellularLocation>
    <subcellularLocation>
        <location evidence="1">Mitochondrion membrane</location>
        <topology evidence="1">Single-pass membrane protein</topology>
    </subcellularLocation>
</comment>
<dbReference type="PANTHER" id="PTHR43245:SF51">
    <property type="entry name" value="SHORT CHAIN DEHYDROGENASE_REDUCTASE FAMILY 42E, MEMBER 2"/>
    <property type="match status" value="1"/>
</dbReference>
<dbReference type="OrthoDB" id="2735536at2759"/>
<dbReference type="PANTHER" id="PTHR43245">
    <property type="entry name" value="BIFUNCTIONAL POLYMYXIN RESISTANCE PROTEIN ARNA"/>
    <property type="match status" value="1"/>
</dbReference>
<dbReference type="FunFam" id="3.40.50.720:FF:000220">
    <property type="entry name" value="3 beta-hydroxysteroid dehydrogenase/Delta 5--&gt;4-isomerase type 1"/>
    <property type="match status" value="1"/>
</dbReference>
<dbReference type="InterPro" id="IPR002225">
    <property type="entry name" value="3Beta_OHSteriod_DH/Estase"/>
</dbReference>
<dbReference type="GO" id="GO:0016616">
    <property type="term" value="F:oxidoreductase activity, acting on the CH-OH group of donors, NAD or NADP as acceptor"/>
    <property type="evidence" value="ECO:0000318"/>
    <property type="project" value="GO_Central"/>
</dbReference>
<evidence type="ECO:0000313" key="13">
    <source>
        <dbReference type="RefSeq" id="XP_035693337.1"/>
    </source>
</evidence>
<sequence>MAPGLTYVVTGGCGFLGSRIVDMLVEREKNISEIRVVDTNLRSRPSTADRAGVEVSLIHGDVTDMAQMTEACAGADVVIHTASLIDVLGLVSDATLWHVNVKGTENLLRCCVNEDIPSFVYTSTIEVVGPNRRGDPLVDGDESTPYDSSCLALPYGRTKAAAEAMVLRWNGLKTNGGKTLHTCSLRPGGIYGDGEMPVLGFYKKRGVGIFTRPMKRICPPTVKVSRLYVGNVAWAHLLAAQTLVTSPETAGGEAFYISDDTPLKDDDTLYAELCAPIGIRYDDNLVLPLWLLYFIAHVLALVRFLVKPFYTFVPLLNSEILTIQNTTFYVNYNKATQLLGYKPLFKWAESKQRTSDWLVKWKAREFS</sequence>
<reference evidence="13" key="1">
    <citation type="journal article" date="2016" name="Genome Biol. Evol.">
        <title>Conserved non-coding elements in the most distant genera of cephalochordates: the Goldilocks principle.</title>
        <authorList>
            <person name="Yue J.X."/>
            <person name="Kozmikova I."/>
            <person name="Ono H."/>
            <person name="Nossa C.W."/>
            <person name="Kozmik Z."/>
            <person name="Putnam N.H."/>
            <person name="Yu J.K."/>
            <person name="Holland L.Z."/>
        </authorList>
    </citation>
    <scope>NUCLEOTIDE SEQUENCE</scope>
</reference>
<accession>A0A9J7M2F6</accession>
<keyword evidence="7 10" id="KW-0560">Oxidoreductase</keyword>
<dbReference type="GO" id="GO:0006694">
    <property type="term" value="P:steroid biosynthetic process"/>
    <property type="evidence" value="ECO:0007669"/>
    <property type="project" value="InterPro"/>
</dbReference>
<protein>
    <submittedName>
        <fullName evidence="13">3 beta-hydroxysteroid dehydrogenase type 7-like</fullName>
    </submittedName>
</protein>
<evidence type="ECO:0000313" key="12">
    <source>
        <dbReference type="Proteomes" id="UP000001554"/>
    </source>
</evidence>
<dbReference type="Pfam" id="PF01073">
    <property type="entry name" value="3Beta_HSD"/>
    <property type="match status" value="1"/>
</dbReference>
<comment type="similarity">
    <text evidence="3 10">Belongs to the 3-beta-HSD family.</text>
</comment>
<dbReference type="AlphaFoldDB" id="A0A9J7M2F6"/>
<reference evidence="12" key="2">
    <citation type="journal article" date="2020" name="Nat. Ecol. Evol.">
        <title>Deeply conserved synteny resolves early events in vertebrate evolution.</title>
        <authorList>
            <person name="Simakov O."/>
            <person name="Marletaz F."/>
            <person name="Yue J.X."/>
            <person name="O'Connell B."/>
            <person name="Jenkins J."/>
            <person name="Brandt A."/>
            <person name="Calef R."/>
            <person name="Tung C.H."/>
            <person name="Huang T.K."/>
            <person name="Schmutz J."/>
            <person name="Satoh N."/>
            <person name="Yu J.K."/>
            <person name="Putnam N.H."/>
            <person name="Green R.E."/>
            <person name="Rokhsar D.S."/>
        </authorList>
    </citation>
    <scope>NUCLEOTIDE SEQUENCE [LARGE SCALE GENOMIC DNA]</scope>
    <source>
        <strain evidence="12">S238N-H82</strain>
    </source>
</reference>
<dbReference type="GO" id="GO:0005789">
    <property type="term" value="C:endoplasmic reticulum membrane"/>
    <property type="evidence" value="ECO:0007669"/>
    <property type="project" value="UniProtKB-SubCell"/>
</dbReference>
<evidence type="ECO:0000259" key="11">
    <source>
        <dbReference type="Pfam" id="PF01073"/>
    </source>
</evidence>
<dbReference type="Gene3D" id="3.40.50.720">
    <property type="entry name" value="NAD(P)-binding Rossmann-like Domain"/>
    <property type="match status" value="1"/>
</dbReference>
<keyword evidence="12" id="KW-1185">Reference proteome</keyword>
<gene>
    <name evidence="13" type="primary">LOC118427590</name>
</gene>
<evidence type="ECO:0000256" key="2">
    <source>
        <dbReference type="ARBA" id="ARBA00004389"/>
    </source>
</evidence>
<keyword evidence="8" id="KW-0496">Mitochondrion</keyword>
<reference evidence="13" key="3">
    <citation type="submission" date="2025-08" db="UniProtKB">
        <authorList>
            <consortium name="RefSeq"/>
        </authorList>
    </citation>
    <scope>IDENTIFICATION</scope>
</reference>
<evidence type="ECO:0000256" key="1">
    <source>
        <dbReference type="ARBA" id="ARBA00004304"/>
    </source>
</evidence>
<dbReference type="InterPro" id="IPR036291">
    <property type="entry name" value="NAD(P)-bd_dom_sf"/>
</dbReference>
<keyword evidence="5" id="KW-0256">Endoplasmic reticulum</keyword>
<dbReference type="GeneID" id="118427590"/>
<name>A0A9J7M2F6_BRAFL</name>
<dbReference type="RefSeq" id="XP_035693337.1">
    <property type="nucleotide sequence ID" value="XM_035837444.1"/>
</dbReference>
<keyword evidence="4" id="KW-0812">Transmembrane</keyword>